<gene>
    <name evidence="28" type="ORF">SNE40_000252</name>
</gene>
<comment type="similarity">
    <text evidence="9">Belongs to the SIN1 family.</text>
</comment>
<evidence type="ECO:0000256" key="16">
    <source>
        <dbReference type="ARBA" id="ARBA00023034"/>
    </source>
</evidence>
<feature type="region of interest" description="Disordered" evidence="23">
    <location>
        <begin position="34"/>
        <end position="71"/>
    </location>
</feature>
<keyword evidence="13" id="KW-0967">Endosome</keyword>
<evidence type="ECO:0000256" key="2">
    <source>
        <dbReference type="ARBA" id="ARBA00004202"/>
    </source>
</evidence>
<evidence type="ECO:0000256" key="13">
    <source>
        <dbReference type="ARBA" id="ARBA00022753"/>
    </source>
</evidence>
<dbReference type="GO" id="GO:0031932">
    <property type="term" value="C:TORC2 complex"/>
    <property type="evidence" value="ECO:0007669"/>
    <property type="project" value="InterPro"/>
</dbReference>
<keyword evidence="19" id="KW-0458">Lysosome</keyword>
<dbReference type="GO" id="GO:0048471">
    <property type="term" value="C:perinuclear region of cytoplasm"/>
    <property type="evidence" value="ECO:0007669"/>
    <property type="project" value="UniProtKB-SubCell"/>
</dbReference>
<dbReference type="InterPro" id="IPR057339">
    <property type="entry name" value="RBD_SIN1"/>
</dbReference>
<dbReference type="GO" id="GO:0005886">
    <property type="term" value="C:plasma membrane"/>
    <property type="evidence" value="ECO:0007669"/>
    <property type="project" value="UniProtKB-SubCell"/>
</dbReference>
<dbReference type="InterPro" id="IPR008828">
    <property type="entry name" value="Sin1/Avo1"/>
</dbReference>
<evidence type="ECO:0000256" key="15">
    <source>
        <dbReference type="ARBA" id="ARBA00022824"/>
    </source>
</evidence>
<reference evidence="28 29" key="1">
    <citation type="submission" date="2024-01" db="EMBL/GenBank/DDBJ databases">
        <title>The genome of the rayed Mediterranean limpet Patella caerulea (Linnaeus, 1758).</title>
        <authorList>
            <person name="Anh-Thu Weber A."/>
            <person name="Halstead-Nussloch G."/>
        </authorList>
    </citation>
    <scope>NUCLEOTIDE SEQUENCE [LARGE SCALE GENOMIC DNA]</scope>
    <source>
        <strain evidence="28">AATW-2023a</strain>
        <tissue evidence="28">Whole specimen</tissue>
    </source>
</reference>
<dbReference type="GO" id="GO:0005765">
    <property type="term" value="C:lysosomal membrane"/>
    <property type="evidence" value="ECO:0007669"/>
    <property type="project" value="UniProtKB-SubCell"/>
</dbReference>
<dbReference type="GO" id="GO:0000139">
    <property type="term" value="C:Golgi membrane"/>
    <property type="evidence" value="ECO:0007669"/>
    <property type="project" value="UniProtKB-SubCell"/>
</dbReference>
<keyword evidence="16" id="KW-0333">Golgi apparatus</keyword>
<dbReference type="AlphaFoldDB" id="A0AAN8KA34"/>
<dbReference type="Pfam" id="PF25322">
    <property type="entry name" value="RBD_SIN1"/>
    <property type="match status" value="1"/>
</dbReference>
<name>A0AAN8KA34_PATCE</name>
<dbReference type="InterPro" id="IPR011993">
    <property type="entry name" value="PH-like_dom_sf"/>
</dbReference>
<evidence type="ECO:0000259" key="26">
    <source>
        <dbReference type="Pfam" id="PF16979"/>
    </source>
</evidence>
<dbReference type="GO" id="GO:0005789">
    <property type="term" value="C:endoplasmic reticulum membrane"/>
    <property type="evidence" value="ECO:0007669"/>
    <property type="project" value="UniProtKB-SubCell"/>
</dbReference>
<feature type="domain" description="CRIM" evidence="25">
    <location>
        <begin position="170"/>
        <end position="301"/>
    </location>
</feature>
<evidence type="ECO:0000313" key="28">
    <source>
        <dbReference type="EMBL" id="KAK6194655.1"/>
    </source>
</evidence>
<dbReference type="GO" id="GO:0005546">
    <property type="term" value="F:phosphatidylinositol-4,5-bisphosphate binding"/>
    <property type="evidence" value="ECO:0007669"/>
    <property type="project" value="TreeGrafter"/>
</dbReference>
<evidence type="ECO:0000259" key="24">
    <source>
        <dbReference type="Pfam" id="PF05422"/>
    </source>
</evidence>
<proteinExistence type="inferred from homology"/>
<dbReference type="GO" id="GO:0030674">
    <property type="term" value="F:protein-macromolecule adaptor activity"/>
    <property type="evidence" value="ECO:0007669"/>
    <property type="project" value="UniProtKB-ARBA"/>
</dbReference>
<evidence type="ECO:0000256" key="20">
    <source>
        <dbReference type="ARBA" id="ARBA00023242"/>
    </source>
</evidence>
<keyword evidence="15" id="KW-0256">Endoplasmic reticulum</keyword>
<keyword evidence="11" id="KW-1003">Cell membrane</keyword>
<evidence type="ECO:0000256" key="21">
    <source>
        <dbReference type="ARBA" id="ARBA00023765"/>
    </source>
</evidence>
<evidence type="ECO:0000259" key="25">
    <source>
        <dbReference type="Pfam" id="PF16978"/>
    </source>
</evidence>
<keyword evidence="14" id="KW-1000">Mitochondrion outer membrane</keyword>
<evidence type="ECO:0000256" key="18">
    <source>
        <dbReference type="ARBA" id="ARBA00023136"/>
    </source>
</evidence>
<evidence type="ECO:0000256" key="3">
    <source>
        <dbReference type="ARBA" id="ARBA00004220"/>
    </source>
</evidence>
<evidence type="ECO:0000256" key="22">
    <source>
        <dbReference type="ARBA" id="ARBA00031431"/>
    </source>
</evidence>
<evidence type="ECO:0000256" key="17">
    <source>
        <dbReference type="ARBA" id="ARBA00023128"/>
    </source>
</evidence>
<sequence length="540" mass="61679">MAMMDNKDFLIAHLRNSFITSDDTGMCELILEGDEAEHTDGEEEFRRKKSEIGIKSKDEPPGGSVISSSSTDGSLFESSLCNSGPDFSDSESNHSFDIFLDMDYGAHRRRSNTAQRLDRLRKDKRNQPKAKTFTWKNGAVYKADEKGHLFERKDVATQKPVITNDSKKPSRLSQMIETIGDRKDNPFMDYARYDGKSSAGVATKRIDIYLTMLPPKERSYPMPVVVIATAKVYDLIGLICWQYTNENRSPKLNPKFEIYSLHIAEDDGEVDSDFPSLDNREPMSKFGFGKLALVERSPASITPRSLALVTIHIPNRGFNKFQVDDDNLPLREMMEKVLRRRKIKLRPGLKYNLEKLNDPGISVDLDATLMSLDTLEFVLIRENSARDDQDKYKNNISSDVAESLTSHQYKSYMVNLVHKIRTNTEVLLGVSGEKVEIDPISSKGSTRLFRQRAFTFDADQIADCHLLEQKSNGKSVLRLTYMLDSDFKHHDFEAEHSVSAEIVQKINHILELRLSSARKDFVTHQEKRLSMRRKDSFRHS</sequence>
<dbReference type="InterPro" id="IPR031567">
    <property type="entry name" value="CRIM_dom"/>
</dbReference>
<evidence type="ECO:0000256" key="5">
    <source>
        <dbReference type="ARBA" id="ARBA00004406"/>
    </source>
</evidence>
<dbReference type="Pfam" id="PF05422">
    <property type="entry name" value="SIN1"/>
    <property type="match status" value="1"/>
</dbReference>
<evidence type="ECO:0000256" key="14">
    <source>
        <dbReference type="ARBA" id="ARBA00022787"/>
    </source>
</evidence>
<evidence type="ECO:0000256" key="4">
    <source>
        <dbReference type="ARBA" id="ARBA00004395"/>
    </source>
</evidence>
<evidence type="ECO:0000256" key="1">
    <source>
        <dbReference type="ARBA" id="ARBA00004123"/>
    </source>
</evidence>
<comment type="caution">
    <text evidence="28">The sequence shown here is derived from an EMBL/GenBank/DDBJ whole genome shotgun (WGS) entry which is preliminary data.</text>
</comment>
<keyword evidence="29" id="KW-1185">Reference proteome</keyword>
<keyword evidence="12" id="KW-0963">Cytoplasm</keyword>
<evidence type="ECO:0000256" key="6">
    <source>
        <dbReference type="ARBA" id="ARBA00004450"/>
    </source>
</evidence>
<evidence type="ECO:0000256" key="9">
    <source>
        <dbReference type="ARBA" id="ARBA00009407"/>
    </source>
</evidence>
<keyword evidence="20" id="KW-0539">Nucleus</keyword>
<feature type="domain" description="Target of rapamycin complex 2 subunit MAPKAP1-like Ras-binding" evidence="27">
    <location>
        <begin position="315"/>
        <end position="381"/>
    </location>
</feature>
<dbReference type="InterPro" id="IPR031313">
    <property type="entry name" value="Sin1_PH_dom"/>
</dbReference>
<dbReference type="EMBL" id="JAZGQO010000001">
    <property type="protein sequence ID" value="KAK6194655.1"/>
    <property type="molecule type" value="Genomic_DNA"/>
</dbReference>
<dbReference type="GO" id="GO:0005634">
    <property type="term" value="C:nucleus"/>
    <property type="evidence" value="ECO:0007669"/>
    <property type="project" value="UniProtKB-SubCell"/>
</dbReference>
<dbReference type="Proteomes" id="UP001347796">
    <property type="component" value="Unassembled WGS sequence"/>
</dbReference>
<evidence type="ECO:0000256" key="10">
    <source>
        <dbReference type="ARBA" id="ARBA00014183"/>
    </source>
</evidence>
<evidence type="ECO:0000259" key="27">
    <source>
        <dbReference type="Pfam" id="PF25322"/>
    </source>
</evidence>
<feature type="compositionally biased region" description="Low complexity" evidence="23">
    <location>
        <begin position="62"/>
        <end position="71"/>
    </location>
</feature>
<keyword evidence="18" id="KW-0472">Membrane</keyword>
<dbReference type="Gene3D" id="2.30.29.30">
    <property type="entry name" value="Pleckstrin-homology domain (PH domain)/Phosphotyrosine-binding domain (PTB)"/>
    <property type="match status" value="1"/>
</dbReference>
<feature type="domain" description="SIN1-type PH" evidence="26">
    <location>
        <begin position="408"/>
        <end position="511"/>
    </location>
</feature>
<dbReference type="GO" id="GO:0031902">
    <property type="term" value="C:late endosome membrane"/>
    <property type="evidence" value="ECO:0007669"/>
    <property type="project" value="UniProtKB-SubCell"/>
</dbReference>
<evidence type="ECO:0000256" key="7">
    <source>
        <dbReference type="ARBA" id="ARBA00004556"/>
    </source>
</evidence>
<evidence type="ECO:0000256" key="12">
    <source>
        <dbReference type="ARBA" id="ARBA00022490"/>
    </source>
</evidence>
<evidence type="ECO:0000256" key="11">
    <source>
        <dbReference type="ARBA" id="ARBA00022475"/>
    </source>
</evidence>
<feature type="compositionally biased region" description="Basic and acidic residues" evidence="23">
    <location>
        <begin position="36"/>
        <end position="60"/>
    </location>
</feature>
<dbReference type="InterPro" id="IPR032679">
    <property type="entry name" value="Sin1_N"/>
</dbReference>
<dbReference type="PANTHER" id="PTHR13335:SF1">
    <property type="entry name" value="TARGET OF RAPAMYCIN COMPLEX 2 SUBUNIT MAPKAP1"/>
    <property type="match status" value="1"/>
</dbReference>
<dbReference type="PANTHER" id="PTHR13335">
    <property type="entry name" value="TARGET OF RAPAMYCIN COMPLEX 2 SUBUNIT MAPKAP1"/>
    <property type="match status" value="1"/>
</dbReference>
<dbReference type="Pfam" id="PF16979">
    <property type="entry name" value="SIN1_PH"/>
    <property type="match status" value="1"/>
</dbReference>
<accession>A0AAN8KA34</accession>
<evidence type="ECO:0000256" key="19">
    <source>
        <dbReference type="ARBA" id="ARBA00023228"/>
    </source>
</evidence>
<feature type="domain" description="Sin1 N-terminal" evidence="24">
    <location>
        <begin position="18"/>
        <end position="155"/>
    </location>
</feature>
<dbReference type="GO" id="GO:0031901">
    <property type="term" value="C:early endosome membrane"/>
    <property type="evidence" value="ECO:0007669"/>
    <property type="project" value="UniProtKB-SubCell"/>
</dbReference>
<dbReference type="FunFam" id="2.30.29.30:FF:000585">
    <property type="entry name" value="target of rapamycin complex 2 subunit MAPKAP1 isoform X3"/>
    <property type="match status" value="1"/>
</dbReference>
<evidence type="ECO:0000256" key="23">
    <source>
        <dbReference type="SAM" id="MobiDB-lite"/>
    </source>
</evidence>
<organism evidence="28 29">
    <name type="scientific">Patella caerulea</name>
    <name type="common">Rayed Mediterranean limpet</name>
    <dbReference type="NCBI Taxonomy" id="87958"/>
    <lineage>
        <taxon>Eukaryota</taxon>
        <taxon>Metazoa</taxon>
        <taxon>Spiralia</taxon>
        <taxon>Lophotrochozoa</taxon>
        <taxon>Mollusca</taxon>
        <taxon>Gastropoda</taxon>
        <taxon>Patellogastropoda</taxon>
        <taxon>Patelloidea</taxon>
        <taxon>Patellidae</taxon>
        <taxon>Patella</taxon>
    </lineage>
</organism>
<keyword evidence="17" id="KW-0496">Mitochondrion</keyword>
<protein>
    <recommendedName>
        <fullName evidence="10">Target of rapamycin complex 2 subunit MAPKAP1</fullName>
    </recommendedName>
    <alternativeName>
        <fullName evidence="22">Stress-activated map kinase-interacting protein 1</fullName>
    </alternativeName>
</protein>
<dbReference type="Pfam" id="PF16978">
    <property type="entry name" value="CRIM"/>
    <property type="match status" value="1"/>
</dbReference>
<comment type="subcellular location">
    <subcellularLocation>
        <location evidence="2">Cell membrane</location>
        <topology evidence="2">Peripheral membrane protein</topology>
    </subcellularLocation>
    <subcellularLocation>
        <location evidence="7">Cytoplasm</location>
        <location evidence="7">Perinuclear region</location>
    </subcellularLocation>
    <subcellularLocation>
        <location evidence="3">Early endosome membrane</location>
        <topology evidence="3">Peripheral membrane protein</topology>
    </subcellularLocation>
    <subcellularLocation>
        <location evidence="5">Endoplasmic reticulum membrane</location>
        <topology evidence="5">Peripheral membrane protein</topology>
    </subcellularLocation>
    <subcellularLocation>
        <location evidence="4">Golgi apparatus membrane</location>
        <topology evidence="4">Peripheral membrane protein</topology>
    </subcellularLocation>
    <subcellularLocation>
        <location evidence="8">Late endosome membrane</location>
        <topology evidence="8">Peripheral membrane protein</topology>
    </subcellularLocation>
    <subcellularLocation>
        <location evidence="21">Lysosome membrane</location>
        <topology evidence="21">Peripheral membrane protein</topology>
    </subcellularLocation>
    <subcellularLocation>
        <location evidence="6">Mitochondrion outer membrane</location>
        <topology evidence="6">Peripheral membrane protein</topology>
    </subcellularLocation>
    <subcellularLocation>
        <location evidence="1">Nucleus</location>
    </subcellularLocation>
</comment>
<evidence type="ECO:0000256" key="8">
    <source>
        <dbReference type="ARBA" id="ARBA00004633"/>
    </source>
</evidence>
<evidence type="ECO:0000313" key="29">
    <source>
        <dbReference type="Proteomes" id="UP001347796"/>
    </source>
</evidence>
<dbReference type="GO" id="GO:0038203">
    <property type="term" value="P:TORC2 signaling"/>
    <property type="evidence" value="ECO:0007669"/>
    <property type="project" value="UniProtKB-ARBA"/>
</dbReference>
<dbReference type="GO" id="GO:0005741">
    <property type="term" value="C:mitochondrial outer membrane"/>
    <property type="evidence" value="ECO:0007669"/>
    <property type="project" value="UniProtKB-SubCell"/>
</dbReference>